<dbReference type="AlphaFoldDB" id="A0A8K0P2E9"/>
<keyword evidence="2" id="KW-1133">Transmembrane helix</keyword>
<comment type="caution">
    <text evidence="4">The sequence shown here is derived from an EMBL/GenBank/DDBJ whole genome shotgun (WGS) entry which is preliminary data.</text>
</comment>
<reference evidence="4" key="1">
    <citation type="submission" date="2013-04" db="EMBL/GenBank/DDBJ databases">
        <authorList>
            <person name="Qu J."/>
            <person name="Murali S.C."/>
            <person name="Bandaranaike D."/>
            <person name="Bellair M."/>
            <person name="Blankenburg K."/>
            <person name="Chao H."/>
            <person name="Dinh H."/>
            <person name="Doddapaneni H."/>
            <person name="Downs B."/>
            <person name="Dugan-Rocha S."/>
            <person name="Elkadiri S."/>
            <person name="Gnanaolivu R.D."/>
            <person name="Hernandez B."/>
            <person name="Javaid M."/>
            <person name="Jayaseelan J.C."/>
            <person name="Lee S."/>
            <person name="Li M."/>
            <person name="Ming W."/>
            <person name="Munidasa M."/>
            <person name="Muniz J."/>
            <person name="Nguyen L."/>
            <person name="Ongeri F."/>
            <person name="Osuji N."/>
            <person name="Pu L.-L."/>
            <person name="Puazo M."/>
            <person name="Qu C."/>
            <person name="Quiroz J."/>
            <person name="Raj R."/>
            <person name="Weissenberger G."/>
            <person name="Xin Y."/>
            <person name="Zou X."/>
            <person name="Han Y."/>
            <person name="Richards S."/>
            <person name="Worley K."/>
            <person name="Muzny D."/>
            <person name="Gibbs R."/>
        </authorList>
    </citation>
    <scope>NUCLEOTIDE SEQUENCE</scope>
    <source>
        <strain evidence="4">Sampled in the wild</strain>
    </source>
</reference>
<feature type="domain" description="Inositol polyphosphate-related phosphatase" evidence="3">
    <location>
        <begin position="347"/>
        <end position="490"/>
    </location>
</feature>
<accession>A0A8K0P2E9</accession>
<dbReference type="SUPFAM" id="SSF56219">
    <property type="entry name" value="DNase I-like"/>
    <property type="match status" value="1"/>
</dbReference>
<sequence>MDESNISSSSDKLCPNRTNSTRKLLSKLLRHKSRSRSVPPPINNSPPLQRKSFEEPSENYLILKTKNIQGKKCRRNSGPPIPSQDFSIKHGFFTNSSANLSFIDSFFKDNCSSSKDGPAGGSTKSELYSGAKIRAEDKVTKVFRRGNPKNGIAGALQSCRKIGMPSSSSVSDLDQSKLIHSKAMRSKSDHNVRDYVSAAKCSSEKSSRTSSSASLTSFKLSTPDKNKPQCDHKDCSGKHCLCDENQLASSVDLQDEGNKKIEVDTDKTSVKGKDRSIVVRSEVSDMNPSMDSLAKQALLAAKVFNLIPTNKARERNYLHGRIAAMSLMGPLELEKVLPCREVTIFVGTWNMNGQAPPKEMNDFLLPEALEHVPDLVAVGTQESYPERFEWEVSLQETLGPSHVLLHSASFGTLHLAVFIRRDLLWFCSVAEDASMSTRPGTAFRTKGAIAIGFLLFGTSFLFLTSHLTAHTERFKDRINDIRRITTSIDLPKLLPLRHKSRGLLYCPFMHAG</sequence>
<dbReference type="EMBL" id="KZ308456">
    <property type="protein sequence ID" value="KAG8229983.1"/>
    <property type="molecule type" value="Genomic_DNA"/>
</dbReference>
<dbReference type="PANTHER" id="PTHR47039">
    <property type="entry name" value="INOSITOL POLYPHOSPHATE 5-PHOSPHATASE E"/>
    <property type="match status" value="1"/>
</dbReference>
<dbReference type="Pfam" id="PF22669">
    <property type="entry name" value="Exo_endo_phos2"/>
    <property type="match status" value="1"/>
</dbReference>
<gene>
    <name evidence="4" type="ORF">J437_LFUL008561</name>
</gene>
<keyword evidence="2" id="KW-0472">Membrane</keyword>
<dbReference type="Gene3D" id="3.60.10.10">
    <property type="entry name" value="Endonuclease/exonuclease/phosphatase"/>
    <property type="match status" value="1"/>
</dbReference>
<evidence type="ECO:0000256" key="2">
    <source>
        <dbReference type="SAM" id="Phobius"/>
    </source>
</evidence>
<keyword evidence="5" id="KW-1185">Reference proteome</keyword>
<dbReference type="GO" id="GO:0046856">
    <property type="term" value="P:phosphatidylinositol dephosphorylation"/>
    <property type="evidence" value="ECO:0007669"/>
    <property type="project" value="InterPro"/>
</dbReference>
<feature type="compositionally biased region" description="Low complexity" evidence="1">
    <location>
        <begin position="208"/>
        <end position="221"/>
    </location>
</feature>
<feature type="region of interest" description="Disordered" evidence="1">
    <location>
        <begin position="200"/>
        <end position="229"/>
    </location>
</feature>
<dbReference type="InterPro" id="IPR036691">
    <property type="entry name" value="Endo/exonu/phosph_ase_sf"/>
</dbReference>
<evidence type="ECO:0000313" key="5">
    <source>
        <dbReference type="Proteomes" id="UP000792457"/>
    </source>
</evidence>
<dbReference type="InterPro" id="IPR053321">
    <property type="entry name" value="IPP-5-Phosphatase_Type_IV"/>
</dbReference>
<protein>
    <recommendedName>
        <fullName evidence="3">Inositol polyphosphate-related phosphatase domain-containing protein</fullName>
    </recommendedName>
</protein>
<name>A0A8K0P2E9_LADFU</name>
<proteinExistence type="predicted"/>
<reference evidence="4" key="2">
    <citation type="submission" date="2017-10" db="EMBL/GenBank/DDBJ databases">
        <title>Ladona fulva Genome sequencing and assembly.</title>
        <authorList>
            <person name="Murali S."/>
            <person name="Richards S."/>
            <person name="Bandaranaike D."/>
            <person name="Bellair M."/>
            <person name="Blankenburg K."/>
            <person name="Chao H."/>
            <person name="Dinh H."/>
            <person name="Doddapaneni H."/>
            <person name="Dugan-Rocha S."/>
            <person name="Elkadiri S."/>
            <person name="Gnanaolivu R."/>
            <person name="Hernandez B."/>
            <person name="Skinner E."/>
            <person name="Javaid M."/>
            <person name="Lee S."/>
            <person name="Li M."/>
            <person name="Ming W."/>
            <person name="Munidasa M."/>
            <person name="Muniz J."/>
            <person name="Nguyen L."/>
            <person name="Hughes D."/>
            <person name="Osuji N."/>
            <person name="Pu L.-L."/>
            <person name="Puazo M."/>
            <person name="Qu C."/>
            <person name="Quiroz J."/>
            <person name="Raj R."/>
            <person name="Weissenberger G."/>
            <person name="Xin Y."/>
            <person name="Zou X."/>
            <person name="Han Y."/>
            <person name="Worley K."/>
            <person name="Muzny D."/>
            <person name="Gibbs R."/>
        </authorList>
    </citation>
    <scope>NUCLEOTIDE SEQUENCE</scope>
    <source>
        <strain evidence="4">Sampled in the wild</strain>
    </source>
</reference>
<evidence type="ECO:0000259" key="3">
    <source>
        <dbReference type="Pfam" id="PF22669"/>
    </source>
</evidence>
<keyword evidence="2" id="KW-0812">Transmembrane</keyword>
<evidence type="ECO:0000256" key="1">
    <source>
        <dbReference type="SAM" id="MobiDB-lite"/>
    </source>
</evidence>
<dbReference type="OrthoDB" id="2248459at2759"/>
<feature type="transmembrane region" description="Helical" evidence="2">
    <location>
        <begin position="447"/>
        <end position="469"/>
    </location>
</feature>
<evidence type="ECO:0000313" key="4">
    <source>
        <dbReference type="EMBL" id="KAG8229983.1"/>
    </source>
</evidence>
<dbReference type="PANTHER" id="PTHR47039:SF1">
    <property type="entry name" value="INOSITOL POLYPHOSPHATE 5-PHOSPHATASE E"/>
    <property type="match status" value="1"/>
</dbReference>
<feature type="region of interest" description="Disordered" evidence="1">
    <location>
        <begin position="30"/>
        <end position="55"/>
    </location>
</feature>
<dbReference type="GO" id="GO:0016791">
    <property type="term" value="F:phosphatase activity"/>
    <property type="evidence" value="ECO:0007669"/>
    <property type="project" value="InterPro"/>
</dbReference>
<dbReference type="Proteomes" id="UP000792457">
    <property type="component" value="Unassembled WGS sequence"/>
</dbReference>
<dbReference type="InterPro" id="IPR000300">
    <property type="entry name" value="IPPc"/>
</dbReference>
<feature type="region of interest" description="Disordered" evidence="1">
    <location>
        <begin position="1"/>
        <end position="20"/>
    </location>
</feature>
<organism evidence="4 5">
    <name type="scientific">Ladona fulva</name>
    <name type="common">Scarce chaser dragonfly</name>
    <name type="synonym">Libellula fulva</name>
    <dbReference type="NCBI Taxonomy" id="123851"/>
    <lineage>
        <taxon>Eukaryota</taxon>
        <taxon>Metazoa</taxon>
        <taxon>Ecdysozoa</taxon>
        <taxon>Arthropoda</taxon>
        <taxon>Hexapoda</taxon>
        <taxon>Insecta</taxon>
        <taxon>Pterygota</taxon>
        <taxon>Palaeoptera</taxon>
        <taxon>Odonata</taxon>
        <taxon>Epiprocta</taxon>
        <taxon>Anisoptera</taxon>
        <taxon>Libelluloidea</taxon>
        <taxon>Libellulidae</taxon>
        <taxon>Ladona</taxon>
    </lineage>
</organism>